<dbReference type="AlphaFoldDB" id="X1NJR0"/>
<dbReference type="CDD" id="cd00495">
    <property type="entry name" value="Ribosomal_L25_TL5_CTC"/>
    <property type="match status" value="1"/>
</dbReference>
<dbReference type="Pfam" id="PF01386">
    <property type="entry name" value="Ribosomal_L25p"/>
    <property type="match status" value="1"/>
</dbReference>
<gene>
    <name evidence="4" type="ORF">S06H3_28200</name>
</gene>
<dbReference type="Gene3D" id="2.40.240.10">
    <property type="entry name" value="Ribosomal Protein L25, Chain P"/>
    <property type="match status" value="1"/>
</dbReference>
<dbReference type="GO" id="GO:0005840">
    <property type="term" value="C:ribosome"/>
    <property type="evidence" value="ECO:0007669"/>
    <property type="project" value="UniProtKB-KW"/>
</dbReference>
<name>X1NJR0_9ZZZZ</name>
<feature type="domain" description="Large ribosomal subunit protein bL25 L25" evidence="3">
    <location>
        <begin position="6"/>
        <end position="93"/>
    </location>
</feature>
<reference evidence="4" key="1">
    <citation type="journal article" date="2014" name="Front. Microbiol.">
        <title>High frequency of phylogenetically diverse reductive dehalogenase-homologous genes in deep subseafloor sedimentary metagenomes.</title>
        <authorList>
            <person name="Kawai M."/>
            <person name="Futagami T."/>
            <person name="Toyoda A."/>
            <person name="Takaki Y."/>
            <person name="Nishi S."/>
            <person name="Hori S."/>
            <person name="Arai W."/>
            <person name="Tsubouchi T."/>
            <person name="Morono Y."/>
            <person name="Uchiyama I."/>
            <person name="Ito T."/>
            <person name="Fujiyama A."/>
            <person name="Inagaki F."/>
            <person name="Takami H."/>
        </authorList>
    </citation>
    <scope>NUCLEOTIDE SEQUENCE</scope>
    <source>
        <strain evidence="4">Expedition CK06-06</strain>
    </source>
</reference>
<feature type="non-terminal residue" evidence="4">
    <location>
        <position position="93"/>
    </location>
</feature>
<protein>
    <recommendedName>
        <fullName evidence="3">Large ribosomal subunit protein bL25 L25 domain-containing protein</fullName>
    </recommendedName>
</protein>
<sequence>MEGLRLQVAKREILGKKTRFLRRQGITPTHLFGHNLESLSLQCDTAKLQRLIAQAGTTRLIALEIEGSKQPKSVFIREIQRDEVNGRLLHVDF</sequence>
<dbReference type="InterPro" id="IPR029751">
    <property type="entry name" value="Ribosomal_L25_dom"/>
</dbReference>
<dbReference type="GO" id="GO:0006412">
    <property type="term" value="P:translation"/>
    <property type="evidence" value="ECO:0007669"/>
    <property type="project" value="InterPro"/>
</dbReference>
<dbReference type="InterPro" id="IPR011035">
    <property type="entry name" value="Ribosomal_bL25/Gln-tRNA_synth"/>
</dbReference>
<evidence type="ECO:0000313" key="4">
    <source>
        <dbReference type="EMBL" id="GAI27005.1"/>
    </source>
</evidence>
<dbReference type="EMBL" id="BARV01016434">
    <property type="protein sequence ID" value="GAI27005.1"/>
    <property type="molecule type" value="Genomic_DNA"/>
</dbReference>
<accession>X1NJR0</accession>
<evidence type="ECO:0000256" key="2">
    <source>
        <dbReference type="ARBA" id="ARBA00023274"/>
    </source>
</evidence>
<dbReference type="GO" id="GO:1990904">
    <property type="term" value="C:ribonucleoprotein complex"/>
    <property type="evidence" value="ECO:0007669"/>
    <property type="project" value="UniProtKB-KW"/>
</dbReference>
<proteinExistence type="predicted"/>
<organism evidence="4">
    <name type="scientific">marine sediment metagenome</name>
    <dbReference type="NCBI Taxonomy" id="412755"/>
    <lineage>
        <taxon>unclassified sequences</taxon>
        <taxon>metagenomes</taxon>
        <taxon>ecological metagenomes</taxon>
    </lineage>
</organism>
<keyword evidence="2" id="KW-0687">Ribonucleoprotein</keyword>
<evidence type="ECO:0000259" key="3">
    <source>
        <dbReference type="Pfam" id="PF01386"/>
    </source>
</evidence>
<dbReference type="InterPro" id="IPR020056">
    <property type="entry name" value="Rbsml_bL25/Gln-tRNA_synth_N"/>
</dbReference>
<evidence type="ECO:0000256" key="1">
    <source>
        <dbReference type="ARBA" id="ARBA00022980"/>
    </source>
</evidence>
<dbReference type="SUPFAM" id="SSF50715">
    <property type="entry name" value="Ribosomal protein L25-like"/>
    <property type="match status" value="1"/>
</dbReference>
<keyword evidence="1" id="KW-0689">Ribosomal protein</keyword>
<dbReference type="GO" id="GO:0003735">
    <property type="term" value="F:structural constituent of ribosome"/>
    <property type="evidence" value="ECO:0007669"/>
    <property type="project" value="InterPro"/>
</dbReference>
<comment type="caution">
    <text evidence="4">The sequence shown here is derived from an EMBL/GenBank/DDBJ whole genome shotgun (WGS) entry which is preliminary data.</text>
</comment>